<keyword evidence="8 12" id="KW-0413">Isomerase</keyword>
<comment type="catalytic activity">
    <reaction evidence="1 12">
        <text>1-(5-phospho-beta-D-ribosyl)-5-[(5-phospho-beta-D-ribosylamino)methylideneamino]imidazole-4-carboxamide = 5-[(5-phospho-1-deoxy-D-ribulos-1-ylimino)methylamino]-1-(5-phospho-beta-D-ribosyl)imidazole-4-carboxamide</text>
        <dbReference type="Rhea" id="RHEA:15469"/>
        <dbReference type="ChEBI" id="CHEBI:58435"/>
        <dbReference type="ChEBI" id="CHEBI:58525"/>
        <dbReference type="EC" id="5.3.1.16"/>
    </reaction>
</comment>
<name>A0A0X8HSJ3_9SACH</name>
<evidence type="ECO:0000256" key="2">
    <source>
        <dbReference type="ARBA" id="ARBA00005133"/>
    </source>
</evidence>
<dbReference type="InterPro" id="IPR044524">
    <property type="entry name" value="Isoase_HisA-like"/>
</dbReference>
<evidence type="ECO:0000256" key="8">
    <source>
        <dbReference type="ARBA" id="ARBA00023235"/>
    </source>
</evidence>
<protein>
    <recommendedName>
        <fullName evidence="5 12">1-(5-phosphoribosyl)-5-[(5-phosphoribosylamino)methylideneamino] imidazole-4-carboxamide isomerase</fullName>
        <ecNumber evidence="4 12">5.3.1.16</ecNumber>
    </recommendedName>
    <alternativeName>
        <fullName evidence="10 12">5-proFAR isomerase</fullName>
    </alternativeName>
    <alternativeName>
        <fullName evidence="9 12">Phosphoribosylformimino-5-aminoimidazole carboxamide ribotide isomerase</fullName>
    </alternativeName>
</protein>
<evidence type="ECO:0000313" key="13">
    <source>
        <dbReference type="EMBL" id="AMD20659.1"/>
    </source>
</evidence>
<gene>
    <name evidence="13" type="ORF">AW171_hschr42562</name>
</gene>
<dbReference type="EC" id="5.3.1.16" evidence="4 12"/>
<dbReference type="GeneID" id="28723915"/>
<evidence type="ECO:0000256" key="7">
    <source>
        <dbReference type="ARBA" id="ARBA00023102"/>
    </source>
</evidence>
<dbReference type="CDD" id="cd04723">
    <property type="entry name" value="HisA_HisF"/>
    <property type="match status" value="1"/>
</dbReference>
<comment type="similarity">
    <text evidence="3 11">Belongs to the HisA/HisF family.</text>
</comment>
<dbReference type="InterPro" id="IPR013785">
    <property type="entry name" value="Aldolase_TIM"/>
</dbReference>
<evidence type="ECO:0000256" key="10">
    <source>
        <dbReference type="ARBA" id="ARBA00031376"/>
    </source>
</evidence>
<dbReference type="InterPro" id="IPR006062">
    <property type="entry name" value="His_biosynth"/>
</dbReference>
<keyword evidence="14" id="KW-1185">Reference proteome</keyword>
<dbReference type="GO" id="GO:0000162">
    <property type="term" value="P:L-tryptophan biosynthetic process"/>
    <property type="evidence" value="ECO:0007669"/>
    <property type="project" value="TreeGrafter"/>
</dbReference>
<dbReference type="SUPFAM" id="SSF51366">
    <property type="entry name" value="Ribulose-phoshate binding barrel"/>
    <property type="match status" value="1"/>
</dbReference>
<dbReference type="GO" id="GO:0003949">
    <property type="term" value="F:1-(5-phosphoribosyl)-5-[(5-phosphoribosylamino)methylideneamino]imidazole-4-carboxamide isomerase activity"/>
    <property type="evidence" value="ECO:0007669"/>
    <property type="project" value="UniProtKB-EC"/>
</dbReference>
<dbReference type="STRING" id="45286.A0A0X8HSJ3"/>
<evidence type="ECO:0000256" key="9">
    <source>
        <dbReference type="ARBA" id="ARBA00030547"/>
    </source>
</evidence>
<evidence type="ECO:0000256" key="3">
    <source>
        <dbReference type="ARBA" id="ARBA00009667"/>
    </source>
</evidence>
<comment type="pathway">
    <text evidence="2 12">Amino-acid biosynthesis; L-histidine biosynthesis; L-histidine from 5-phospho-alpha-D-ribose 1-diphosphate: step 4/9.</text>
</comment>
<dbReference type="AlphaFoldDB" id="A0A0X8HSJ3"/>
<dbReference type="GO" id="GO:0000105">
    <property type="term" value="P:L-histidine biosynthetic process"/>
    <property type="evidence" value="ECO:0007669"/>
    <property type="project" value="UniProtKB-UniPathway"/>
</dbReference>
<dbReference type="PANTHER" id="PTHR43090:SF2">
    <property type="entry name" value="1-(5-PHOSPHORIBOSYL)-5-[(5-PHOSPHORIBOSYLAMINO)METHYLIDENEAMINO] IMIDAZOLE-4-CARBOXAMIDE ISOMERASE"/>
    <property type="match status" value="1"/>
</dbReference>
<sequence>MTRFTGCIDLHAGKVKQIVGGTLADTDDSNPTVNFVSSHSPSYYARLYAESGVSGSHVIKLGPKNDEAALEALKTAIGFLQVGGGINIDNCQYWLQYASKVIVTSWLFDKVGSFQIDRLKAISERCGKDRLVVDLSCRRVASATEVPKWVIAMNKWQTMTKLELNQATLELLANYTDEFLVHAADVEGLCGGIDEELVEHLGKWAGSLKHNVTIVYAGGAKSIKDLEQVEKLSNGKVDLTYGSSLDIFGGKLVRFIDCCRWNQEHHH</sequence>
<keyword evidence="7 11" id="KW-0368">Histidine biosynthesis</keyword>
<reference evidence="13 14" key="1">
    <citation type="submission" date="2016-01" db="EMBL/GenBank/DDBJ databases">
        <title>Genome sequence of the yeast Holleya sinecauda.</title>
        <authorList>
            <person name="Dietrich F.S."/>
        </authorList>
    </citation>
    <scope>NUCLEOTIDE SEQUENCE [LARGE SCALE GENOMIC DNA]</scope>
    <source>
        <strain evidence="13 14">ATCC 58844</strain>
    </source>
</reference>
<evidence type="ECO:0000256" key="1">
    <source>
        <dbReference type="ARBA" id="ARBA00000901"/>
    </source>
</evidence>
<comment type="subcellular location">
    <subcellularLocation>
        <location evidence="12">Cytoplasm</location>
    </subcellularLocation>
</comment>
<proteinExistence type="inferred from homology"/>
<dbReference type="InterPro" id="IPR011858">
    <property type="entry name" value="His6/HISN3"/>
</dbReference>
<evidence type="ECO:0000256" key="6">
    <source>
        <dbReference type="ARBA" id="ARBA00022605"/>
    </source>
</evidence>
<dbReference type="Gene3D" id="3.20.20.70">
    <property type="entry name" value="Aldolase class I"/>
    <property type="match status" value="1"/>
</dbReference>
<dbReference type="NCBIfam" id="TIGR02129">
    <property type="entry name" value="hisA_euk"/>
    <property type="match status" value="1"/>
</dbReference>
<dbReference type="FunFam" id="3.20.20.70:FF:000110">
    <property type="entry name" value="1-(5-phosphoribosyl)-5-[(5-phosphoribosylamino)methylideneamino] imidazole-4-carboxamide isomerase, chloroplastic"/>
    <property type="match status" value="1"/>
</dbReference>
<dbReference type="Proteomes" id="UP000243052">
    <property type="component" value="Chromosome iv"/>
</dbReference>
<evidence type="ECO:0000256" key="5">
    <source>
        <dbReference type="ARBA" id="ARBA00018464"/>
    </source>
</evidence>
<keyword evidence="6 11" id="KW-0028">Amino-acid biosynthesis</keyword>
<keyword evidence="12" id="KW-0963">Cytoplasm</keyword>
<dbReference type="Pfam" id="PF00977">
    <property type="entry name" value="His_biosynth"/>
    <property type="match status" value="1"/>
</dbReference>
<dbReference type="InterPro" id="IPR011060">
    <property type="entry name" value="RibuloseP-bd_barrel"/>
</dbReference>
<dbReference type="RefSeq" id="XP_017987655.1">
    <property type="nucleotide sequence ID" value="XM_018131767.1"/>
</dbReference>
<dbReference type="PANTHER" id="PTHR43090">
    <property type="entry name" value="1-(5-PHOSPHORIBOSYL)-5-[(5-PHOSPHORIBOSYLAMINO)METHYLIDENEAMINO] IMIDAZOLE-4-CARBOXAMIDE ISOMERASE"/>
    <property type="match status" value="1"/>
</dbReference>
<dbReference type="UniPathway" id="UPA00031">
    <property type="reaction ID" value="UER00009"/>
</dbReference>
<organism evidence="13 14">
    <name type="scientific">Eremothecium sinecaudum</name>
    <dbReference type="NCBI Taxonomy" id="45286"/>
    <lineage>
        <taxon>Eukaryota</taxon>
        <taxon>Fungi</taxon>
        <taxon>Dikarya</taxon>
        <taxon>Ascomycota</taxon>
        <taxon>Saccharomycotina</taxon>
        <taxon>Saccharomycetes</taxon>
        <taxon>Saccharomycetales</taxon>
        <taxon>Saccharomycetaceae</taxon>
        <taxon>Eremothecium</taxon>
    </lineage>
</organism>
<dbReference type="GO" id="GO:0005737">
    <property type="term" value="C:cytoplasm"/>
    <property type="evidence" value="ECO:0007669"/>
    <property type="project" value="UniProtKB-SubCell"/>
</dbReference>
<evidence type="ECO:0000256" key="4">
    <source>
        <dbReference type="ARBA" id="ARBA00012550"/>
    </source>
</evidence>
<evidence type="ECO:0000256" key="11">
    <source>
        <dbReference type="RuleBase" id="RU003657"/>
    </source>
</evidence>
<evidence type="ECO:0000256" key="12">
    <source>
        <dbReference type="RuleBase" id="RU364022"/>
    </source>
</evidence>
<accession>A0A0X8HSJ3</accession>
<evidence type="ECO:0000313" key="14">
    <source>
        <dbReference type="Proteomes" id="UP000243052"/>
    </source>
</evidence>
<dbReference type="OrthoDB" id="446074at2759"/>
<dbReference type="EMBL" id="CP014244">
    <property type="protein sequence ID" value="AMD20659.1"/>
    <property type="molecule type" value="Genomic_DNA"/>
</dbReference>